<dbReference type="InterPro" id="IPR035963">
    <property type="entry name" value="FERM_2"/>
</dbReference>
<dbReference type="SUPFAM" id="SSF47031">
    <property type="entry name" value="Second domain of FERM"/>
    <property type="match status" value="1"/>
</dbReference>
<evidence type="ECO:0000313" key="2">
    <source>
        <dbReference type="EMBL" id="CAH2076713.1"/>
    </source>
</evidence>
<evidence type="ECO:0000259" key="1">
    <source>
        <dbReference type="PROSITE" id="PS50057"/>
    </source>
</evidence>
<dbReference type="Pfam" id="PF00373">
    <property type="entry name" value="FERM_M"/>
    <property type="match status" value="1"/>
</dbReference>
<dbReference type="PROSITE" id="PS50057">
    <property type="entry name" value="FERM_3"/>
    <property type="match status" value="1"/>
</dbReference>
<dbReference type="InterPro" id="IPR000299">
    <property type="entry name" value="FERM_domain"/>
</dbReference>
<name>A0ABN8J5X9_9NEOP</name>
<accession>A0ABN8J5X9</accession>
<feature type="domain" description="FERM" evidence="1">
    <location>
        <begin position="34"/>
        <end position="299"/>
    </location>
</feature>
<dbReference type="EMBL" id="OW152821">
    <property type="protein sequence ID" value="CAH2076713.1"/>
    <property type="molecule type" value="Genomic_DNA"/>
</dbReference>
<dbReference type="Gene3D" id="1.20.80.10">
    <property type="match status" value="1"/>
</dbReference>
<dbReference type="CDD" id="cd14473">
    <property type="entry name" value="FERM_B-lobe"/>
    <property type="match status" value="1"/>
</dbReference>
<reference evidence="2" key="1">
    <citation type="submission" date="2022-03" db="EMBL/GenBank/DDBJ databases">
        <authorList>
            <person name="Martin H S."/>
        </authorList>
    </citation>
    <scope>NUCLEOTIDE SEQUENCE</scope>
</reference>
<feature type="non-terminal residue" evidence="2">
    <location>
        <position position="1"/>
    </location>
</feature>
<keyword evidence="3" id="KW-1185">Reference proteome</keyword>
<organism evidence="2 3">
    <name type="scientific">Iphiclides podalirius</name>
    <name type="common">scarce swallowtail</name>
    <dbReference type="NCBI Taxonomy" id="110791"/>
    <lineage>
        <taxon>Eukaryota</taxon>
        <taxon>Metazoa</taxon>
        <taxon>Ecdysozoa</taxon>
        <taxon>Arthropoda</taxon>
        <taxon>Hexapoda</taxon>
        <taxon>Insecta</taxon>
        <taxon>Pterygota</taxon>
        <taxon>Neoptera</taxon>
        <taxon>Endopterygota</taxon>
        <taxon>Lepidoptera</taxon>
        <taxon>Glossata</taxon>
        <taxon>Ditrysia</taxon>
        <taxon>Papilionoidea</taxon>
        <taxon>Papilionidae</taxon>
        <taxon>Papilioninae</taxon>
        <taxon>Iphiclides</taxon>
    </lineage>
</organism>
<gene>
    <name evidence="2" type="ORF">IPOD504_LOCUS17383</name>
</gene>
<evidence type="ECO:0000313" key="3">
    <source>
        <dbReference type="Proteomes" id="UP000837857"/>
    </source>
</evidence>
<dbReference type="InterPro" id="IPR047145">
    <property type="entry name" value="FRMD6-like"/>
</dbReference>
<dbReference type="CDD" id="cd17101">
    <property type="entry name" value="FERM_F1_PTPN13_like"/>
    <property type="match status" value="1"/>
</dbReference>
<proteinExistence type="predicted"/>
<dbReference type="InterPro" id="IPR018979">
    <property type="entry name" value="FERM_N"/>
</dbReference>
<dbReference type="Proteomes" id="UP000837857">
    <property type="component" value="Chromosome 9"/>
</dbReference>
<sequence>MEQVIVVSRCDMRALCSVRGPLGGDMRALGAGARLLSLRMPGQPQPLHFVVEAKARVKELKTLANSHAQLQGMTDTELFGLAVMQNGEYLFVDLESKLSKYAPKSWRSSHTHGLDANGRPLLELHLVIQFHVESPLLLHDEVGKHLYFLQLLHNLRSRDGLPAEIVLLLIGLALQAKFGDAEAYDDQEYFKLEDYAPSSLTGNWVVEAIRACHQEHRGLSKSDAETRFIREVCLLPDTINSHSQDHDDKDDMFRERANSNVSAVSFHGDGSDPTDNKHNLLSAITFKDTKTLLHLMKTT</sequence>
<dbReference type="InterPro" id="IPR014352">
    <property type="entry name" value="FERM/acyl-CoA-bd_prot_sf"/>
</dbReference>
<protein>
    <recommendedName>
        <fullName evidence="1">FERM domain-containing protein</fullName>
    </recommendedName>
</protein>
<dbReference type="SUPFAM" id="SSF54236">
    <property type="entry name" value="Ubiquitin-like"/>
    <property type="match status" value="1"/>
</dbReference>
<dbReference type="SMART" id="SM00295">
    <property type="entry name" value="B41"/>
    <property type="match status" value="1"/>
</dbReference>
<dbReference type="PANTHER" id="PTHR13429:SF5">
    <property type="entry name" value="PROTEIN EXPANDED"/>
    <property type="match status" value="1"/>
</dbReference>
<dbReference type="InterPro" id="IPR029071">
    <property type="entry name" value="Ubiquitin-like_domsf"/>
</dbReference>
<dbReference type="InterPro" id="IPR019749">
    <property type="entry name" value="Band_41_domain"/>
</dbReference>
<dbReference type="PANTHER" id="PTHR13429">
    <property type="entry name" value="FERM DOMAIN (PROTEIN4.1-EZRIN-RADIXIN-MOESIN) FAMILY"/>
    <property type="match status" value="1"/>
</dbReference>
<dbReference type="InterPro" id="IPR019748">
    <property type="entry name" value="FERM_central"/>
</dbReference>
<dbReference type="Pfam" id="PF09379">
    <property type="entry name" value="FERM_N"/>
    <property type="match status" value="1"/>
</dbReference>